<dbReference type="EMBL" id="JAVHJL010000001">
    <property type="protein sequence ID" value="KAK6511233.1"/>
    <property type="molecule type" value="Genomic_DNA"/>
</dbReference>
<sequence>MSARRSVFLSLVLAGLSAPAMGMLGLEIAFLPVMDCRLISWDYVKLEPTGCHPATTKYGNFLESFRIRSAYPYLEDIPDAIAIYDGDCTKANVKIVVFPYKLQFVDQEVRVLDPGWDDVDYPESAMYQVLKEGSIEWRKLFGSKPSMPMKEGDVLFKENNGQWGSLPDEVWVYPVRQQMKPARKPLEIYQKGLGERPKLSTKPSKFENLNMRLGTLEKQFPDSPDSVLVRPRIGYDEQTFPGLLSRTQTQGQREWAGTEDNPLVPQRRRYPETCGGQPLQYGAKDSLTEMVEKLDPFEKASAGFRLLRNNQARPPLQFPSTNSGSSRLRVPNPQLPKVQMPSGFSQSRSQSPDDLDWDILRP</sequence>
<dbReference type="AlphaFoldDB" id="A0AAV9WLT3"/>
<feature type="compositionally biased region" description="Polar residues" evidence="1">
    <location>
        <begin position="310"/>
        <end position="326"/>
    </location>
</feature>
<feature type="compositionally biased region" description="Acidic residues" evidence="1">
    <location>
        <begin position="353"/>
        <end position="362"/>
    </location>
</feature>
<feature type="compositionally biased region" description="Polar residues" evidence="1">
    <location>
        <begin position="342"/>
        <end position="352"/>
    </location>
</feature>
<reference evidence="3 4" key="1">
    <citation type="submission" date="2023-08" db="EMBL/GenBank/DDBJ databases">
        <authorList>
            <person name="Palmer J.M."/>
        </authorList>
    </citation>
    <scope>NUCLEOTIDE SEQUENCE [LARGE SCALE GENOMIC DNA]</scope>
    <source>
        <strain evidence="3 4">TWF481</strain>
    </source>
</reference>
<comment type="caution">
    <text evidence="3">The sequence shown here is derived from an EMBL/GenBank/DDBJ whole genome shotgun (WGS) entry which is preliminary data.</text>
</comment>
<accession>A0AAV9WLT3</accession>
<feature type="signal peptide" evidence="2">
    <location>
        <begin position="1"/>
        <end position="22"/>
    </location>
</feature>
<organism evidence="3 4">
    <name type="scientific">Arthrobotrys musiformis</name>
    <dbReference type="NCBI Taxonomy" id="47236"/>
    <lineage>
        <taxon>Eukaryota</taxon>
        <taxon>Fungi</taxon>
        <taxon>Dikarya</taxon>
        <taxon>Ascomycota</taxon>
        <taxon>Pezizomycotina</taxon>
        <taxon>Orbiliomycetes</taxon>
        <taxon>Orbiliales</taxon>
        <taxon>Orbiliaceae</taxon>
        <taxon>Arthrobotrys</taxon>
    </lineage>
</organism>
<feature type="region of interest" description="Disordered" evidence="1">
    <location>
        <begin position="248"/>
        <end position="280"/>
    </location>
</feature>
<name>A0AAV9WLT3_9PEZI</name>
<feature type="region of interest" description="Disordered" evidence="1">
    <location>
        <begin position="310"/>
        <end position="362"/>
    </location>
</feature>
<evidence type="ECO:0000313" key="4">
    <source>
        <dbReference type="Proteomes" id="UP001370758"/>
    </source>
</evidence>
<proteinExistence type="predicted"/>
<dbReference type="Proteomes" id="UP001370758">
    <property type="component" value="Unassembled WGS sequence"/>
</dbReference>
<keyword evidence="2" id="KW-0732">Signal</keyword>
<feature type="chain" id="PRO_5043474485" evidence="2">
    <location>
        <begin position="23"/>
        <end position="362"/>
    </location>
</feature>
<keyword evidence="4" id="KW-1185">Reference proteome</keyword>
<protein>
    <submittedName>
        <fullName evidence="3">Uncharacterized protein</fullName>
    </submittedName>
</protein>
<gene>
    <name evidence="3" type="ORF">TWF481_000155</name>
</gene>
<evidence type="ECO:0000256" key="2">
    <source>
        <dbReference type="SAM" id="SignalP"/>
    </source>
</evidence>
<evidence type="ECO:0000256" key="1">
    <source>
        <dbReference type="SAM" id="MobiDB-lite"/>
    </source>
</evidence>
<evidence type="ECO:0000313" key="3">
    <source>
        <dbReference type="EMBL" id="KAK6511233.1"/>
    </source>
</evidence>